<evidence type="ECO:0000256" key="1">
    <source>
        <dbReference type="SAM" id="MobiDB-lite"/>
    </source>
</evidence>
<proteinExistence type="predicted"/>
<evidence type="ECO:0000313" key="4">
    <source>
        <dbReference type="Proteomes" id="UP000324897"/>
    </source>
</evidence>
<evidence type="ECO:0000259" key="2">
    <source>
        <dbReference type="Pfam" id="PF11976"/>
    </source>
</evidence>
<feature type="domain" description="Rad60/SUMO-like" evidence="2">
    <location>
        <begin position="161"/>
        <end position="228"/>
    </location>
</feature>
<dbReference type="SUPFAM" id="SSF54236">
    <property type="entry name" value="Ubiquitin-like"/>
    <property type="match status" value="1"/>
</dbReference>
<dbReference type="Gramene" id="TVU34525">
    <property type="protein sequence ID" value="TVU34525"/>
    <property type="gene ID" value="EJB05_16360"/>
</dbReference>
<keyword evidence="4" id="KW-1185">Reference proteome</keyword>
<name>A0A5J9VEY3_9POAL</name>
<feature type="region of interest" description="Disordered" evidence="1">
    <location>
        <begin position="50"/>
        <end position="101"/>
    </location>
</feature>
<protein>
    <recommendedName>
        <fullName evidence="2">Rad60/SUMO-like domain-containing protein</fullName>
    </recommendedName>
</protein>
<dbReference type="CDD" id="cd01763">
    <property type="entry name" value="Ubl_SUMO_like"/>
    <property type="match status" value="1"/>
</dbReference>
<organism evidence="3 4">
    <name type="scientific">Eragrostis curvula</name>
    <name type="common">weeping love grass</name>
    <dbReference type="NCBI Taxonomy" id="38414"/>
    <lineage>
        <taxon>Eukaryota</taxon>
        <taxon>Viridiplantae</taxon>
        <taxon>Streptophyta</taxon>
        <taxon>Embryophyta</taxon>
        <taxon>Tracheophyta</taxon>
        <taxon>Spermatophyta</taxon>
        <taxon>Magnoliopsida</taxon>
        <taxon>Liliopsida</taxon>
        <taxon>Poales</taxon>
        <taxon>Poaceae</taxon>
        <taxon>PACMAD clade</taxon>
        <taxon>Chloridoideae</taxon>
        <taxon>Eragrostideae</taxon>
        <taxon>Eragrostidinae</taxon>
        <taxon>Eragrostis</taxon>
    </lineage>
</organism>
<reference evidence="3 4" key="1">
    <citation type="journal article" date="2019" name="Sci. Rep.">
        <title>A high-quality genome of Eragrostis curvula grass provides insights into Poaceae evolution and supports new strategies to enhance forage quality.</title>
        <authorList>
            <person name="Carballo J."/>
            <person name="Santos B.A.C.M."/>
            <person name="Zappacosta D."/>
            <person name="Garbus I."/>
            <person name="Selva J.P."/>
            <person name="Gallo C.A."/>
            <person name="Diaz A."/>
            <person name="Albertini E."/>
            <person name="Caccamo M."/>
            <person name="Echenique V."/>
        </authorList>
    </citation>
    <scope>NUCLEOTIDE SEQUENCE [LARGE SCALE GENOMIC DNA]</scope>
    <source>
        <strain evidence="4">cv. Victoria</strain>
        <tissue evidence="3">Leaf</tissue>
    </source>
</reference>
<accession>A0A5J9VEY3</accession>
<dbReference type="Pfam" id="PF11976">
    <property type="entry name" value="Rad60-SLD"/>
    <property type="match status" value="1"/>
</dbReference>
<dbReference type="InterPro" id="IPR029071">
    <property type="entry name" value="Ubiquitin-like_domsf"/>
</dbReference>
<comment type="caution">
    <text evidence="3">The sequence shown here is derived from an EMBL/GenBank/DDBJ whole genome shotgun (WGS) entry which is preliminary data.</text>
</comment>
<dbReference type="Proteomes" id="UP000324897">
    <property type="component" value="Unassembled WGS sequence"/>
</dbReference>
<dbReference type="OrthoDB" id="442921at2759"/>
<feature type="compositionally biased region" description="Basic and acidic residues" evidence="1">
    <location>
        <begin position="50"/>
        <end position="75"/>
    </location>
</feature>
<dbReference type="PANTHER" id="PTHR47813:SF2">
    <property type="entry name" value="UBIQUITIN-LIKE SUPERFAMILY PROTEIN"/>
    <property type="match status" value="1"/>
</dbReference>
<gene>
    <name evidence="3" type="ORF">EJB05_16360</name>
</gene>
<dbReference type="PANTHER" id="PTHR47813">
    <property type="entry name" value="UBIQUITIN-LIKE SUPERFAMILY PROTEIN"/>
    <property type="match status" value="1"/>
</dbReference>
<sequence>MTTAEEEATAAGEELEPLFDYKRVQPAMTFRFDDSDLEKADIFKHCNKRAKVDAAEGDKADEKGAAGAEKAKVVDIEEEDWLAPPPPLPKPASRPVTEENSALRELRLKKQEFATFAAESAEDILRKLEETAKKEVGAKEPEKIILDDAPEPQAEKAREKIIISVQDKDGQQQFRIYKDDKFDKLFKAYAKKAKLNPSDLAFAFDGERIDPASTPKDLDLEDNDMIEVSHKRRC</sequence>
<dbReference type="AlphaFoldDB" id="A0A5J9VEY3"/>
<dbReference type="InterPro" id="IPR022617">
    <property type="entry name" value="Rad60/SUMO-like_dom"/>
</dbReference>
<dbReference type="EMBL" id="RWGY01000009">
    <property type="protein sequence ID" value="TVU34525.1"/>
    <property type="molecule type" value="Genomic_DNA"/>
</dbReference>
<evidence type="ECO:0000313" key="3">
    <source>
        <dbReference type="EMBL" id="TVU34525.1"/>
    </source>
</evidence>
<feature type="compositionally biased region" description="Pro residues" evidence="1">
    <location>
        <begin position="83"/>
        <end position="92"/>
    </location>
</feature>
<dbReference type="Gene3D" id="3.10.20.90">
    <property type="entry name" value="Phosphatidylinositol 3-kinase Catalytic Subunit, Chain A, domain 1"/>
    <property type="match status" value="1"/>
</dbReference>